<comment type="caution">
    <text evidence="2">The sequence shown here is derived from an EMBL/GenBank/DDBJ whole genome shotgun (WGS) entry which is preliminary data.</text>
</comment>
<feature type="region of interest" description="Disordered" evidence="1">
    <location>
        <begin position="1"/>
        <end position="49"/>
    </location>
</feature>
<dbReference type="EMBL" id="CAJHJF010004769">
    <property type="protein sequence ID" value="CAD6945325.1"/>
    <property type="molecule type" value="Genomic_DNA"/>
</dbReference>
<reference evidence="2 3" key="1">
    <citation type="submission" date="2020-10" db="EMBL/GenBank/DDBJ databases">
        <authorList>
            <person name="Sedaghatjoo S."/>
        </authorList>
    </citation>
    <scope>NUCLEOTIDE SEQUENCE [LARGE SCALE GENOMIC DNA]</scope>
    <source>
        <strain evidence="2 3">LLFL</strain>
    </source>
</reference>
<accession>A0A9N8LW11</accession>
<name>A0A9N8LW11_9BASI</name>
<keyword evidence="3" id="KW-1185">Reference proteome</keyword>
<protein>
    <submittedName>
        <fullName evidence="2">Uncharacterized protein</fullName>
    </submittedName>
</protein>
<sequence>MADSSNTNKRRKIRPLLSGQPVLSNTQQRHDEAEIDDVFSEDSQDASLPVKAENLKRARSTGSNKAQQVADAPSLEWLPIDLGVKIFAAPNPKAKVEKEKKHQQLGAQRMLKLETRTTYSMFKGMVMAVIQEDQKETISGEWENWLVEVSINSTGHLFSAQTKLKNEQVYDDFIEAVLSTQKRAATILVKEKERLLGASVAAAPSRKDEVRIKGIQELQHVSEQVKQYDRQIVKRWICDS</sequence>
<dbReference type="AlphaFoldDB" id="A0A9N8LW11"/>
<dbReference type="Proteomes" id="UP000836404">
    <property type="component" value="Unassembled WGS sequence"/>
</dbReference>
<evidence type="ECO:0000256" key="1">
    <source>
        <dbReference type="SAM" id="MobiDB-lite"/>
    </source>
</evidence>
<evidence type="ECO:0000313" key="3">
    <source>
        <dbReference type="Proteomes" id="UP000836404"/>
    </source>
</evidence>
<gene>
    <name evidence="2" type="ORF">JKILLFL_G2705</name>
</gene>
<evidence type="ECO:0000313" key="2">
    <source>
        <dbReference type="EMBL" id="CAD6945325.1"/>
    </source>
</evidence>
<organism evidence="2 3">
    <name type="scientific">Tilletia laevis</name>
    <dbReference type="NCBI Taxonomy" id="157183"/>
    <lineage>
        <taxon>Eukaryota</taxon>
        <taxon>Fungi</taxon>
        <taxon>Dikarya</taxon>
        <taxon>Basidiomycota</taxon>
        <taxon>Ustilaginomycotina</taxon>
        <taxon>Exobasidiomycetes</taxon>
        <taxon>Tilletiales</taxon>
        <taxon>Tilletiaceae</taxon>
        <taxon>Tilletia</taxon>
    </lineage>
</organism>
<proteinExistence type="predicted"/>
<feature type="compositionally biased region" description="Acidic residues" evidence="1">
    <location>
        <begin position="33"/>
        <end position="44"/>
    </location>
</feature>
<feature type="non-terminal residue" evidence="2">
    <location>
        <position position="240"/>
    </location>
</feature>